<proteinExistence type="predicted"/>
<dbReference type="AlphaFoldDB" id="A0A0A9AN48"/>
<evidence type="ECO:0000313" key="1">
    <source>
        <dbReference type="EMBL" id="JAD52556.1"/>
    </source>
</evidence>
<name>A0A0A9AN48_ARUDO</name>
<accession>A0A0A9AN48</accession>
<dbReference type="EMBL" id="GBRH01245339">
    <property type="protein sequence ID" value="JAD52556.1"/>
    <property type="molecule type" value="Transcribed_RNA"/>
</dbReference>
<reference evidence="1" key="2">
    <citation type="journal article" date="2015" name="Data Brief">
        <title>Shoot transcriptome of the giant reed, Arundo donax.</title>
        <authorList>
            <person name="Barrero R.A."/>
            <person name="Guerrero F.D."/>
            <person name="Moolhuijzen P."/>
            <person name="Goolsby J.A."/>
            <person name="Tidwell J."/>
            <person name="Bellgard S.E."/>
            <person name="Bellgard M.I."/>
        </authorList>
    </citation>
    <scope>NUCLEOTIDE SEQUENCE</scope>
    <source>
        <tissue evidence="1">Shoot tissue taken approximately 20 cm above the soil surface</tissue>
    </source>
</reference>
<protein>
    <submittedName>
        <fullName evidence="1">Uncharacterized protein</fullName>
    </submittedName>
</protein>
<organism evidence="1">
    <name type="scientific">Arundo donax</name>
    <name type="common">Giant reed</name>
    <name type="synonym">Donax arundinaceus</name>
    <dbReference type="NCBI Taxonomy" id="35708"/>
    <lineage>
        <taxon>Eukaryota</taxon>
        <taxon>Viridiplantae</taxon>
        <taxon>Streptophyta</taxon>
        <taxon>Embryophyta</taxon>
        <taxon>Tracheophyta</taxon>
        <taxon>Spermatophyta</taxon>
        <taxon>Magnoliopsida</taxon>
        <taxon>Liliopsida</taxon>
        <taxon>Poales</taxon>
        <taxon>Poaceae</taxon>
        <taxon>PACMAD clade</taxon>
        <taxon>Arundinoideae</taxon>
        <taxon>Arundineae</taxon>
        <taxon>Arundo</taxon>
    </lineage>
</organism>
<sequence>MLHPKKLQLNIYPSDVIVQRYGSTGGYIYYVFRSYLEAISHSDRAFIYYSNITVKLIDGTERIAEFNMTPSSISLSLQEDQEYVVYGHVHAEEVSNVTVAKLFTVEKGGEIKDAAMTLEGLITDNAEEGMPAVYRATYNCEPVDVKSNVKLPEPSSSNDNNRKWKCVPSVF</sequence>
<reference evidence="1" key="1">
    <citation type="submission" date="2014-09" db="EMBL/GenBank/DDBJ databases">
        <authorList>
            <person name="Magalhaes I.L.F."/>
            <person name="Oliveira U."/>
            <person name="Santos F.R."/>
            <person name="Vidigal T.H.D.A."/>
            <person name="Brescovit A.D."/>
            <person name="Santos A.J."/>
        </authorList>
    </citation>
    <scope>NUCLEOTIDE SEQUENCE</scope>
    <source>
        <tissue evidence="1">Shoot tissue taken approximately 20 cm above the soil surface</tissue>
    </source>
</reference>